<feature type="transmembrane region" description="Helical" evidence="2">
    <location>
        <begin position="43"/>
        <end position="62"/>
    </location>
</feature>
<dbReference type="PANTHER" id="PTHR37312:SF1">
    <property type="entry name" value="MEMBRANE-BOUND ACYLTRANSFERASE YKRP-RELATED"/>
    <property type="match status" value="1"/>
</dbReference>
<dbReference type="Proteomes" id="UP000293865">
    <property type="component" value="Unassembled WGS sequence"/>
</dbReference>
<organism evidence="4 5">
    <name type="scientific">Agromyces albus</name>
    <dbReference type="NCBI Taxonomy" id="205332"/>
    <lineage>
        <taxon>Bacteria</taxon>
        <taxon>Bacillati</taxon>
        <taxon>Actinomycetota</taxon>
        <taxon>Actinomycetes</taxon>
        <taxon>Micrococcales</taxon>
        <taxon>Microbacteriaceae</taxon>
        <taxon>Agromyces</taxon>
    </lineage>
</organism>
<feature type="transmembrane region" description="Helical" evidence="2">
    <location>
        <begin position="221"/>
        <end position="240"/>
    </location>
</feature>
<feature type="transmembrane region" description="Helical" evidence="2">
    <location>
        <begin position="330"/>
        <end position="349"/>
    </location>
</feature>
<gene>
    <name evidence="4" type="ORF">ESP51_19880</name>
</gene>
<keyword evidence="2" id="KW-1133">Transmembrane helix</keyword>
<dbReference type="OrthoDB" id="6623990at2"/>
<feature type="transmembrane region" description="Helical" evidence="2">
    <location>
        <begin position="102"/>
        <end position="121"/>
    </location>
</feature>
<dbReference type="InterPro" id="IPR002656">
    <property type="entry name" value="Acyl_transf_3_dom"/>
</dbReference>
<dbReference type="InterPro" id="IPR052734">
    <property type="entry name" value="Nod_factor_acetyltransferase"/>
</dbReference>
<sequence length="419" mass="47025">MPSAVGLRRAAASAVLVRLNGLMHPRQSTIQTKRRRVPLWDNARWIAITLVVVGHGILPLIGESNSAYSVYLFIYSFHVAVFVTVSGYFAKSSPPNARAMRQILTDIVFPYFIFETIWSVIRWALGGGFELDFTTASWTLWFLIALAVWRIVLPFLVMLRFPLLIAIAISIGAGYTETIDSTLALSRTLGMLPFFVFGWKLRQWQLTGDWLALPAAVAWRWRAGAIALFLTVLAVMPVAIETWRDLKLRRFMLYDESYEAIGYDEPWSGAIRLTLLLLGMVLAVAFLVLMPRRAHWFTSFGAATMYIYLLHSFVLFPFRETNVLAGDQPFWVLPAMMAFCVGISVVLSLKPVRRVFRPLVQPRARWLFRPEPSTATGTLVLPPEAAIVPLPPEPVLPPPLGDEPPPEDAPSPPPPQPRA</sequence>
<evidence type="ECO:0000313" key="5">
    <source>
        <dbReference type="Proteomes" id="UP000293865"/>
    </source>
</evidence>
<comment type="caution">
    <text evidence="4">The sequence shown here is derived from an EMBL/GenBank/DDBJ whole genome shotgun (WGS) entry which is preliminary data.</text>
</comment>
<proteinExistence type="predicted"/>
<protein>
    <submittedName>
        <fullName evidence="4">Fucose 4-O-acetylase</fullName>
    </submittedName>
</protein>
<evidence type="ECO:0000256" key="1">
    <source>
        <dbReference type="SAM" id="MobiDB-lite"/>
    </source>
</evidence>
<dbReference type="Pfam" id="PF01757">
    <property type="entry name" value="Acyl_transf_3"/>
    <property type="match status" value="1"/>
</dbReference>
<dbReference type="EMBL" id="SDPN01000075">
    <property type="protein sequence ID" value="RXZ66948.1"/>
    <property type="molecule type" value="Genomic_DNA"/>
</dbReference>
<accession>A0A4Q2KNL1</accession>
<evidence type="ECO:0000256" key="2">
    <source>
        <dbReference type="SAM" id="Phobius"/>
    </source>
</evidence>
<feature type="transmembrane region" description="Helical" evidence="2">
    <location>
        <begin position="270"/>
        <end position="289"/>
    </location>
</feature>
<feature type="transmembrane region" description="Helical" evidence="2">
    <location>
        <begin position="133"/>
        <end position="152"/>
    </location>
</feature>
<dbReference type="RefSeq" id="WP_129522601.1">
    <property type="nucleotide sequence ID" value="NZ_SDPN01000075.1"/>
</dbReference>
<keyword evidence="2" id="KW-0472">Membrane</keyword>
<feature type="region of interest" description="Disordered" evidence="1">
    <location>
        <begin position="390"/>
        <end position="419"/>
    </location>
</feature>
<evidence type="ECO:0000313" key="4">
    <source>
        <dbReference type="EMBL" id="RXZ66948.1"/>
    </source>
</evidence>
<keyword evidence="5" id="KW-1185">Reference proteome</keyword>
<dbReference type="GO" id="GO:0016747">
    <property type="term" value="F:acyltransferase activity, transferring groups other than amino-acyl groups"/>
    <property type="evidence" value="ECO:0007669"/>
    <property type="project" value="InterPro"/>
</dbReference>
<feature type="transmembrane region" description="Helical" evidence="2">
    <location>
        <begin position="68"/>
        <end position="90"/>
    </location>
</feature>
<name>A0A4Q2KNL1_9MICO</name>
<reference evidence="4 5" key="1">
    <citation type="submission" date="2019-01" db="EMBL/GenBank/DDBJ databases">
        <title>Agromyces.</title>
        <authorList>
            <person name="Li J."/>
        </authorList>
    </citation>
    <scope>NUCLEOTIDE SEQUENCE [LARGE SCALE GENOMIC DNA]</scope>
    <source>
        <strain evidence="4 5">DSM 15934</strain>
    </source>
</reference>
<feature type="domain" description="Acyltransferase 3" evidence="3">
    <location>
        <begin position="41"/>
        <end position="348"/>
    </location>
</feature>
<feature type="transmembrane region" description="Helical" evidence="2">
    <location>
        <begin position="182"/>
        <end position="201"/>
    </location>
</feature>
<keyword evidence="2" id="KW-0812">Transmembrane</keyword>
<dbReference type="AlphaFoldDB" id="A0A4Q2KNL1"/>
<feature type="transmembrane region" description="Helical" evidence="2">
    <location>
        <begin position="159"/>
        <end position="176"/>
    </location>
</feature>
<feature type="transmembrane region" description="Helical" evidence="2">
    <location>
        <begin position="296"/>
        <end position="318"/>
    </location>
</feature>
<evidence type="ECO:0000259" key="3">
    <source>
        <dbReference type="Pfam" id="PF01757"/>
    </source>
</evidence>
<dbReference type="PANTHER" id="PTHR37312">
    <property type="entry name" value="MEMBRANE-BOUND ACYLTRANSFERASE YKRP-RELATED"/>
    <property type="match status" value="1"/>
</dbReference>